<dbReference type="PANTHER" id="PTHR11774">
    <property type="entry name" value="GERANYLGERANYL TRANSFERASE TYPE BETA SUBUNIT"/>
    <property type="match status" value="1"/>
</dbReference>
<evidence type="ECO:0000256" key="8">
    <source>
        <dbReference type="SAM" id="MobiDB-lite"/>
    </source>
</evidence>
<comment type="caution">
    <text evidence="10">The sequence shown here is derived from an EMBL/GenBank/DDBJ whole genome shotgun (WGS) entry which is preliminary data.</text>
</comment>
<dbReference type="InterPro" id="IPR008930">
    <property type="entry name" value="Terpenoid_cyclase/PrenylTrfase"/>
</dbReference>
<dbReference type="Pfam" id="PF00432">
    <property type="entry name" value="Prenyltrans"/>
    <property type="match status" value="1"/>
</dbReference>
<keyword evidence="11" id="KW-1185">Reference proteome</keyword>
<keyword evidence="5" id="KW-0479">Metal-binding</keyword>
<comment type="similarity">
    <text evidence="2">Belongs to the protein prenyltransferase subunit beta family.</text>
</comment>
<dbReference type="GO" id="GO:0004662">
    <property type="term" value="F:CAAX-protein geranylgeranyltransferase activity"/>
    <property type="evidence" value="ECO:0007669"/>
    <property type="project" value="TreeGrafter"/>
</dbReference>
<gene>
    <name evidence="10" type="primary">PGGT1B</name>
    <name evidence="10" type="ORF">LSUB1_G003425</name>
</gene>
<evidence type="ECO:0000313" key="10">
    <source>
        <dbReference type="EMBL" id="TVY37387.1"/>
    </source>
</evidence>
<dbReference type="OrthoDB" id="24893at2759"/>
<evidence type="ECO:0000256" key="4">
    <source>
        <dbReference type="ARBA" id="ARBA00022679"/>
    </source>
</evidence>
<dbReference type="GO" id="GO:0046872">
    <property type="term" value="F:metal ion binding"/>
    <property type="evidence" value="ECO:0007669"/>
    <property type="project" value="UniProtKB-KW"/>
</dbReference>
<feature type="non-terminal residue" evidence="10">
    <location>
        <position position="241"/>
    </location>
</feature>
<evidence type="ECO:0000256" key="6">
    <source>
        <dbReference type="ARBA" id="ARBA00022737"/>
    </source>
</evidence>
<name>A0A8H8RPU3_9HELO</name>
<protein>
    <submittedName>
        <fullName evidence="10">Geranylgeranyl transferase type-1 subunit beta</fullName>
    </submittedName>
</protein>
<dbReference type="AlphaFoldDB" id="A0A8H8RPU3"/>
<dbReference type="Gene3D" id="1.50.10.20">
    <property type="match status" value="1"/>
</dbReference>
<keyword evidence="6" id="KW-0677">Repeat</keyword>
<evidence type="ECO:0000256" key="7">
    <source>
        <dbReference type="ARBA" id="ARBA00022833"/>
    </source>
</evidence>
<accession>A0A8H8RPU3</accession>
<sequence>GYTYCAIASLSFLNRLPSSPSFETKGDLLPGLTNIPATIRWLVSRQVGYRDEEEEDEPEDPHKTQREALVGIHNDTPLVPGLTLEDEEFVGFNGRCNKSVDTCYAFWVTASLDPFVAFYSSRHNTGLEDLANIPEIHQVHYYSSLGIASLTATDIYHSYLGLAALAVMKEPGIKSLDSALSVSKQQRERVTQQRETASIARKIYWKHGYPISIRQDNPKFKEKMASSEEPPKSIKDVVGAV</sequence>
<feature type="region of interest" description="Disordered" evidence="8">
    <location>
        <begin position="217"/>
        <end position="241"/>
    </location>
</feature>
<comment type="cofactor">
    <cofactor evidence="1">
        <name>Zn(2+)</name>
        <dbReference type="ChEBI" id="CHEBI:29105"/>
    </cofactor>
</comment>
<feature type="domain" description="Prenyltransferase alpha-alpha toroid" evidence="9">
    <location>
        <begin position="1"/>
        <end position="181"/>
    </location>
</feature>
<reference evidence="10 11" key="1">
    <citation type="submission" date="2018-05" db="EMBL/GenBank/DDBJ databases">
        <title>Genome sequencing and assembly of the regulated plant pathogen Lachnellula willkommii and related sister species for the development of diagnostic species identification markers.</title>
        <authorList>
            <person name="Giroux E."/>
            <person name="Bilodeau G."/>
        </authorList>
    </citation>
    <scope>NUCLEOTIDE SEQUENCE [LARGE SCALE GENOMIC DNA]</scope>
    <source>
        <strain evidence="10 11">CBS 197.66</strain>
    </source>
</reference>
<keyword evidence="4 10" id="KW-0808">Transferase</keyword>
<dbReference type="InterPro" id="IPR001330">
    <property type="entry name" value="Prenyltrans"/>
</dbReference>
<evidence type="ECO:0000313" key="11">
    <source>
        <dbReference type="Proteomes" id="UP000462212"/>
    </source>
</evidence>
<evidence type="ECO:0000256" key="1">
    <source>
        <dbReference type="ARBA" id="ARBA00001947"/>
    </source>
</evidence>
<evidence type="ECO:0000256" key="5">
    <source>
        <dbReference type="ARBA" id="ARBA00022723"/>
    </source>
</evidence>
<feature type="compositionally biased region" description="Basic and acidic residues" evidence="8">
    <location>
        <begin position="217"/>
        <end position="235"/>
    </location>
</feature>
<organism evidence="10 11">
    <name type="scientific">Lachnellula subtilissima</name>
    <dbReference type="NCBI Taxonomy" id="602034"/>
    <lineage>
        <taxon>Eukaryota</taxon>
        <taxon>Fungi</taxon>
        <taxon>Dikarya</taxon>
        <taxon>Ascomycota</taxon>
        <taxon>Pezizomycotina</taxon>
        <taxon>Leotiomycetes</taxon>
        <taxon>Helotiales</taxon>
        <taxon>Lachnaceae</taxon>
        <taxon>Lachnellula</taxon>
    </lineage>
</organism>
<evidence type="ECO:0000256" key="3">
    <source>
        <dbReference type="ARBA" id="ARBA00022602"/>
    </source>
</evidence>
<evidence type="ECO:0000259" key="9">
    <source>
        <dbReference type="Pfam" id="PF00432"/>
    </source>
</evidence>
<keyword evidence="3" id="KW-0637">Prenyltransferase</keyword>
<dbReference type="Proteomes" id="UP000462212">
    <property type="component" value="Unassembled WGS sequence"/>
</dbReference>
<dbReference type="InterPro" id="IPR045089">
    <property type="entry name" value="PGGT1B-like"/>
</dbReference>
<feature type="non-terminal residue" evidence="10">
    <location>
        <position position="1"/>
    </location>
</feature>
<dbReference type="SUPFAM" id="SSF48239">
    <property type="entry name" value="Terpenoid cyclases/Protein prenyltransferases"/>
    <property type="match status" value="1"/>
</dbReference>
<evidence type="ECO:0000256" key="2">
    <source>
        <dbReference type="ARBA" id="ARBA00010497"/>
    </source>
</evidence>
<dbReference type="PANTHER" id="PTHR11774:SF4">
    <property type="entry name" value="GERANYLGERANYL TRANSFERASE TYPE-1 SUBUNIT BETA"/>
    <property type="match status" value="1"/>
</dbReference>
<dbReference type="GO" id="GO:0005953">
    <property type="term" value="C:CAAX-protein geranylgeranyltransferase complex"/>
    <property type="evidence" value="ECO:0007669"/>
    <property type="project" value="TreeGrafter"/>
</dbReference>
<proteinExistence type="inferred from homology"/>
<dbReference type="EMBL" id="QGMJ01000353">
    <property type="protein sequence ID" value="TVY37387.1"/>
    <property type="molecule type" value="Genomic_DNA"/>
</dbReference>
<keyword evidence="7" id="KW-0862">Zinc</keyword>